<feature type="region of interest" description="Disordered" evidence="8">
    <location>
        <begin position="559"/>
        <end position="608"/>
    </location>
</feature>
<dbReference type="AlphaFoldDB" id="A0A813TVD0"/>
<dbReference type="PROSITE" id="PS50011">
    <property type="entry name" value="PROTEIN_KINASE_DOM"/>
    <property type="match status" value="1"/>
</dbReference>
<dbReference type="OrthoDB" id="5794026at2759"/>
<evidence type="ECO:0000256" key="8">
    <source>
        <dbReference type="SAM" id="MobiDB-lite"/>
    </source>
</evidence>
<feature type="binding site" evidence="7">
    <location>
        <position position="136"/>
    </location>
    <ligand>
        <name>ATP</name>
        <dbReference type="ChEBI" id="CHEBI:30616"/>
    </ligand>
</feature>
<evidence type="ECO:0000313" key="10">
    <source>
        <dbReference type="EMBL" id="CAF0816951.1"/>
    </source>
</evidence>
<feature type="compositionally biased region" description="Low complexity" evidence="8">
    <location>
        <begin position="568"/>
        <end position="584"/>
    </location>
</feature>
<evidence type="ECO:0000259" key="9">
    <source>
        <dbReference type="PROSITE" id="PS50011"/>
    </source>
</evidence>
<dbReference type="InterPro" id="IPR000719">
    <property type="entry name" value="Prot_kinase_dom"/>
</dbReference>
<keyword evidence="5" id="KW-0418">Kinase</keyword>
<evidence type="ECO:0000256" key="1">
    <source>
        <dbReference type="ARBA" id="ARBA00006692"/>
    </source>
</evidence>
<dbReference type="Gene3D" id="3.30.200.20">
    <property type="entry name" value="Phosphorylase Kinase, domain 1"/>
    <property type="match status" value="1"/>
</dbReference>
<dbReference type="SMART" id="SM00220">
    <property type="entry name" value="S_TKc"/>
    <property type="match status" value="1"/>
</dbReference>
<feature type="region of interest" description="Disordered" evidence="8">
    <location>
        <begin position="65"/>
        <end position="96"/>
    </location>
</feature>
<evidence type="ECO:0000256" key="6">
    <source>
        <dbReference type="ARBA" id="ARBA00022840"/>
    </source>
</evidence>
<dbReference type="InterPro" id="IPR011009">
    <property type="entry name" value="Kinase-like_dom_sf"/>
</dbReference>
<keyword evidence="6 7" id="KW-0067">ATP-binding</keyword>
<dbReference type="InterPro" id="IPR017441">
    <property type="entry name" value="Protein_kinase_ATP_BS"/>
</dbReference>
<proteinExistence type="inferred from homology"/>
<keyword evidence="2" id="KW-0723">Serine/threonine-protein kinase</keyword>
<evidence type="ECO:0000256" key="5">
    <source>
        <dbReference type="ARBA" id="ARBA00022777"/>
    </source>
</evidence>
<feature type="region of interest" description="Disordered" evidence="8">
    <location>
        <begin position="442"/>
        <end position="523"/>
    </location>
</feature>
<dbReference type="InterPro" id="IPR050205">
    <property type="entry name" value="CDPK_Ser/Thr_kinases"/>
</dbReference>
<dbReference type="PANTHER" id="PTHR24349">
    <property type="entry name" value="SERINE/THREONINE-PROTEIN KINASE"/>
    <property type="match status" value="1"/>
</dbReference>
<protein>
    <recommendedName>
        <fullName evidence="9">Protein kinase domain-containing protein</fullName>
    </recommendedName>
</protein>
<evidence type="ECO:0000256" key="7">
    <source>
        <dbReference type="PROSITE-ProRule" id="PRU10141"/>
    </source>
</evidence>
<dbReference type="Gene3D" id="1.10.510.10">
    <property type="entry name" value="Transferase(Phosphotransferase) domain 1"/>
    <property type="match status" value="1"/>
</dbReference>
<feature type="compositionally biased region" description="Polar residues" evidence="8">
    <location>
        <begin position="65"/>
        <end position="81"/>
    </location>
</feature>
<feature type="compositionally biased region" description="Acidic residues" evidence="8">
    <location>
        <begin position="474"/>
        <end position="488"/>
    </location>
</feature>
<keyword evidence="4 7" id="KW-0547">Nucleotide-binding</keyword>
<evidence type="ECO:0000256" key="3">
    <source>
        <dbReference type="ARBA" id="ARBA00022679"/>
    </source>
</evidence>
<evidence type="ECO:0000256" key="4">
    <source>
        <dbReference type="ARBA" id="ARBA00022741"/>
    </source>
</evidence>
<evidence type="ECO:0000313" key="11">
    <source>
        <dbReference type="Proteomes" id="UP000663852"/>
    </source>
</evidence>
<comment type="similarity">
    <text evidence="1">Belongs to the protein kinase superfamily. CAMK Ser/Thr protein kinase family.</text>
</comment>
<comment type="caution">
    <text evidence="10">The sequence shown here is derived from an EMBL/GenBank/DDBJ whole genome shotgun (WGS) entry which is preliminary data.</text>
</comment>
<dbReference type="SUPFAM" id="SSF56112">
    <property type="entry name" value="Protein kinase-like (PK-like)"/>
    <property type="match status" value="1"/>
</dbReference>
<dbReference type="Pfam" id="PF00069">
    <property type="entry name" value="Pkinase"/>
    <property type="match status" value="1"/>
</dbReference>
<name>A0A813TVD0_ADIRI</name>
<dbReference type="Proteomes" id="UP000663852">
    <property type="component" value="Unassembled WGS sequence"/>
</dbReference>
<sequence>MDAMFTFSEEELNAVAVHSNDDSSNSSPSTSAMLTPTPVENLGRGQVKRPTSLNVSKPAELVLRDSTNAGCKSEGSPINSVQKRQQKKKKRRAANSYSDVSFSDKYKLTEELLGTGAHGVVKTCRDRVTKQEYAVKIISKARHPNRTRVFKEIDIYYHCRGCENILSIIDFLEDDDYFYLVFQKMEGGPLLNHIMKRGRLNEREASLIVRDIATGLDFLHSKGMSHRDLKPENILVERADSLVPIKLCDFDLGSAIRLNSNKTTPITTPELSTPVGSVEFMAPEVVDAWRSLEGSSQMYDKRCDLWSLGVIIYIMLSGYPPFYGTCGHTCGWTKGEECEQCQSLLFERIQDGEFDFPDKDWQYISDGAKDLIKRLLVRDASLRLTAAEVLQHSWVKNNHDLNERLLNTPELLQRHGSIRRLESFTKDALSITKMIDERERMMYHRSRSIDSTPQRSRKTSHDHIHPLSTKNSNDDDDDYADDDDDFNESDSSVTRILKRRMRKKKKQQNKNQSNNEQDDNQNFDSLRRRLSSATMTSGDEDDYLACSFKTVIHCPTKSTKVQAPPLPTQSQPQSQPQPQSQSQLPPLPKPSSTPHFYLAPTDSSPQQPTLVDMLTLTPSPLIPAPPAALPVLVLPSPPVNLPIHHRAHTDTDLLFYNQQPVIYPLRWYAPSAFMYSNHSTPPANFVYGPVTSLVMHPVPPQQVRSSSADCRRTATNNSEHRVIHPERVW</sequence>
<dbReference type="GO" id="GO:0005524">
    <property type="term" value="F:ATP binding"/>
    <property type="evidence" value="ECO:0007669"/>
    <property type="project" value="UniProtKB-UniRule"/>
</dbReference>
<gene>
    <name evidence="10" type="ORF">EDS130_LOCUS5644</name>
</gene>
<dbReference type="PROSITE" id="PS00107">
    <property type="entry name" value="PROTEIN_KINASE_ATP"/>
    <property type="match status" value="1"/>
</dbReference>
<evidence type="ECO:0000256" key="2">
    <source>
        <dbReference type="ARBA" id="ARBA00022527"/>
    </source>
</evidence>
<organism evidence="10 11">
    <name type="scientific">Adineta ricciae</name>
    <name type="common">Rotifer</name>
    <dbReference type="NCBI Taxonomy" id="249248"/>
    <lineage>
        <taxon>Eukaryota</taxon>
        <taxon>Metazoa</taxon>
        <taxon>Spiralia</taxon>
        <taxon>Gnathifera</taxon>
        <taxon>Rotifera</taxon>
        <taxon>Eurotatoria</taxon>
        <taxon>Bdelloidea</taxon>
        <taxon>Adinetida</taxon>
        <taxon>Adinetidae</taxon>
        <taxon>Adineta</taxon>
    </lineage>
</organism>
<feature type="domain" description="Protein kinase" evidence="9">
    <location>
        <begin position="107"/>
        <end position="395"/>
    </location>
</feature>
<dbReference type="PROSITE" id="PS00108">
    <property type="entry name" value="PROTEIN_KINASE_ST"/>
    <property type="match status" value="1"/>
</dbReference>
<accession>A0A813TVD0</accession>
<feature type="compositionally biased region" description="Low complexity" evidence="8">
    <location>
        <begin position="22"/>
        <end position="31"/>
    </location>
</feature>
<feature type="region of interest" description="Disordered" evidence="8">
    <location>
        <begin position="16"/>
        <end position="53"/>
    </location>
</feature>
<dbReference type="InterPro" id="IPR008271">
    <property type="entry name" value="Ser/Thr_kinase_AS"/>
</dbReference>
<reference evidence="10" key="1">
    <citation type="submission" date="2021-02" db="EMBL/GenBank/DDBJ databases">
        <authorList>
            <person name="Nowell W R."/>
        </authorList>
    </citation>
    <scope>NUCLEOTIDE SEQUENCE</scope>
</reference>
<keyword evidence="3" id="KW-0808">Transferase</keyword>
<dbReference type="FunFam" id="3.30.200.20:FF:000093">
    <property type="entry name" value="Putative map kinase-interacting serine/threonine-protein kinase 1"/>
    <property type="match status" value="1"/>
</dbReference>
<feature type="compositionally biased region" description="Basic residues" evidence="8">
    <location>
        <begin position="496"/>
        <end position="508"/>
    </location>
</feature>
<dbReference type="GO" id="GO:0004674">
    <property type="term" value="F:protein serine/threonine kinase activity"/>
    <property type="evidence" value="ECO:0007669"/>
    <property type="project" value="UniProtKB-KW"/>
</dbReference>
<dbReference type="EMBL" id="CAJNOJ010000016">
    <property type="protein sequence ID" value="CAF0816951.1"/>
    <property type="molecule type" value="Genomic_DNA"/>
</dbReference>
<feature type="compositionally biased region" description="Basic residues" evidence="8">
    <location>
        <begin position="84"/>
        <end position="93"/>
    </location>
</feature>